<dbReference type="Gene3D" id="3.30.450.20">
    <property type="entry name" value="PAS domain"/>
    <property type="match status" value="1"/>
</dbReference>
<keyword evidence="9" id="KW-1185">Reference proteome</keyword>
<evidence type="ECO:0000256" key="6">
    <source>
        <dbReference type="SAM" id="MobiDB-lite"/>
    </source>
</evidence>
<keyword evidence="4" id="KW-0807">Transducer</keyword>
<feature type="compositionally biased region" description="Low complexity" evidence="6">
    <location>
        <begin position="695"/>
        <end position="710"/>
    </location>
</feature>
<organism evidence="8 9">
    <name type="scientific">Aeoliella mucimassa</name>
    <dbReference type="NCBI Taxonomy" id="2527972"/>
    <lineage>
        <taxon>Bacteria</taxon>
        <taxon>Pseudomonadati</taxon>
        <taxon>Planctomycetota</taxon>
        <taxon>Planctomycetia</taxon>
        <taxon>Pirellulales</taxon>
        <taxon>Lacipirellulaceae</taxon>
        <taxon>Aeoliella</taxon>
    </lineage>
</organism>
<dbReference type="AlphaFoldDB" id="A0A518ALB6"/>
<gene>
    <name evidence="8" type="primary">tar_1</name>
    <name evidence="8" type="ORF">Pan181_17150</name>
</gene>
<evidence type="ECO:0000256" key="3">
    <source>
        <dbReference type="ARBA" id="ARBA00029447"/>
    </source>
</evidence>
<dbReference type="PROSITE" id="PS50111">
    <property type="entry name" value="CHEMOTAXIS_TRANSDUC_2"/>
    <property type="match status" value="1"/>
</dbReference>
<dbReference type="SUPFAM" id="SSF58104">
    <property type="entry name" value="Methyl-accepting chemotaxis protein (MCP) signaling domain"/>
    <property type="match status" value="1"/>
</dbReference>
<evidence type="ECO:0000313" key="8">
    <source>
        <dbReference type="EMBL" id="QDU55523.1"/>
    </source>
</evidence>
<comment type="subcellular location">
    <subcellularLocation>
        <location evidence="1">Membrane</location>
    </subcellularLocation>
</comment>
<dbReference type="Proteomes" id="UP000315750">
    <property type="component" value="Chromosome"/>
</dbReference>
<dbReference type="InterPro" id="IPR004089">
    <property type="entry name" value="MCPsignal_dom"/>
</dbReference>
<dbReference type="EMBL" id="CP036278">
    <property type="protein sequence ID" value="QDU55523.1"/>
    <property type="molecule type" value="Genomic_DNA"/>
</dbReference>
<dbReference type="KEGG" id="amuc:Pan181_17150"/>
<dbReference type="FunFam" id="1.10.287.950:FF:000001">
    <property type="entry name" value="Methyl-accepting chemotaxis sensory transducer"/>
    <property type="match status" value="1"/>
</dbReference>
<keyword evidence="5" id="KW-0175">Coiled coil</keyword>
<keyword evidence="2" id="KW-0488">Methylation</keyword>
<evidence type="ECO:0000256" key="2">
    <source>
        <dbReference type="ARBA" id="ARBA00022481"/>
    </source>
</evidence>
<dbReference type="RefSeq" id="WP_197529040.1">
    <property type="nucleotide sequence ID" value="NZ_CP036278.1"/>
</dbReference>
<name>A0A518ALB6_9BACT</name>
<evidence type="ECO:0000256" key="1">
    <source>
        <dbReference type="ARBA" id="ARBA00004370"/>
    </source>
</evidence>
<evidence type="ECO:0000256" key="5">
    <source>
        <dbReference type="SAM" id="Coils"/>
    </source>
</evidence>
<dbReference type="GO" id="GO:0004888">
    <property type="term" value="F:transmembrane signaling receptor activity"/>
    <property type="evidence" value="ECO:0007669"/>
    <property type="project" value="InterPro"/>
</dbReference>
<evidence type="ECO:0000313" key="9">
    <source>
        <dbReference type="Proteomes" id="UP000315750"/>
    </source>
</evidence>
<dbReference type="PANTHER" id="PTHR43531">
    <property type="entry name" value="PROTEIN ICFG"/>
    <property type="match status" value="1"/>
</dbReference>
<protein>
    <submittedName>
        <fullName evidence="8">Methyl-accepting chemotaxis protein II</fullName>
    </submittedName>
</protein>
<feature type="domain" description="Methyl-accepting transducer" evidence="7">
    <location>
        <begin position="446"/>
        <end position="675"/>
    </location>
</feature>
<dbReference type="CDD" id="cd11386">
    <property type="entry name" value="MCP_signal"/>
    <property type="match status" value="1"/>
</dbReference>
<feature type="region of interest" description="Disordered" evidence="6">
    <location>
        <begin position="691"/>
        <end position="710"/>
    </location>
</feature>
<comment type="similarity">
    <text evidence="3">Belongs to the methyl-accepting chemotaxis (MCP) protein family.</text>
</comment>
<dbReference type="InterPro" id="IPR004090">
    <property type="entry name" value="Chemotax_Me-accpt_rcpt"/>
</dbReference>
<dbReference type="GO" id="GO:0005886">
    <property type="term" value="C:plasma membrane"/>
    <property type="evidence" value="ECO:0007669"/>
    <property type="project" value="TreeGrafter"/>
</dbReference>
<accession>A0A518ALB6</accession>
<evidence type="ECO:0000256" key="4">
    <source>
        <dbReference type="PROSITE-ProRule" id="PRU00284"/>
    </source>
</evidence>
<dbReference type="InterPro" id="IPR051310">
    <property type="entry name" value="MCP_chemotaxis"/>
</dbReference>
<reference evidence="8 9" key="1">
    <citation type="submission" date="2019-02" db="EMBL/GenBank/DDBJ databases">
        <title>Deep-cultivation of Planctomycetes and their phenomic and genomic characterization uncovers novel biology.</title>
        <authorList>
            <person name="Wiegand S."/>
            <person name="Jogler M."/>
            <person name="Boedeker C."/>
            <person name="Pinto D."/>
            <person name="Vollmers J."/>
            <person name="Rivas-Marin E."/>
            <person name="Kohn T."/>
            <person name="Peeters S.H."/>
            <person name="Heuer A."/>
            <person name="Rast P."/>
            <person name="Oberbeckmann S."/>
            <person name="Bunk B."/>
            <person name="Jeske O."/>
            <person name="Meyerdierks A."/>
            <person name="Storesund J.E."/>
            <person name="Kallscheuer N."/>
            <person name="Luecker S."/>
            <person name="Lage O.M."/>
            <person name="Pohl T."/>
            <person name="Merkel B.J."/>
            <person name="Hornburger P."/>
            <person name="Mueller R.-W."/>
            <person name="Bruemmer F."/>
            <person name="Labrenz M."/>
            <person name="Spormann A.M."/>
            <person name="Op den Camp H."/>
            <person name="Overmann J."/>
            <person name="Amann R."/>
            <person name="Jetten M.S.M."/>
            <person name="Mascher T."/>
            <person name="Medema M.H."/>
            <person name="Devos D.P."/>
            <person name="Kaster A.-K."/>
            <person name="Ovreas L."/>
            <person name="Rohde M."/>
            <person name="Galperin M.Y."/>
            <person name="Jogler C."/>
        </authorList>
    </citation>
    <scope>NUCLEOTIDE SEQUENCE [LARGE SCALE GENOMIC DNA]</scope>
    <source>
        <strain evidence="8 9">Pan181</strain>
    </source>
</reference>
<dbReference type="PANTHER" id="PTHR43531:SF14">
    <property type="entry name" value="METHYL-ACCEPTING CHEMOTAXIS PROTEIN I-RELATED"/>
    <property type="match status" value="1"/>
</dbReference>
<dbReference type="PRINTS" id="PR00260">
    <property type="entry name" value="CHEMTRNSDUCR"/>
</dbReference>
<evidence type="ECO:0000259" key="7">
    <source>
        <dbReference type="PROSITE" id="PS50111"/>
    </source>
</evidence>
<dbReference type="Pfam" id="PF00015">
    <property type="entry name" value="MCPsignal"/>
    <property type="match status" value="1"/>
</dbReference>
<dbReference type="GO" id="GO:0007165">
    <property type="term" value="P:signal transduction"/>
    <property type="evidence" value="ECO:0007669"/>
    <property type="project" value="UniProtKB-KW"/>
</dbReference>
<dbReference type="GO" id="GO:0006935">
    <property type="term" value="P:chemotaxis"/>
    <property type="evidence" value="ECO:0007669"/>
    <property type="project" value="InterPro"/>
</dbReference>
<feature type="coiled-coil region" evidence="5">
    <location>
        <begin position="465"/>
        <end position="502"/>
    </location>
</feature>
<proteinExistence type="inferred from homology"/>
<sequence length="710" mass="77612">MTFRSKMIASYLACGILPVLAASLLICAISSRGLNNLQDHVNQGLYSTAQAKLRAQYSLKRSHVEDYFAQIRDQVITFAEDGMVVHAMRSFRTSFATYRHEAGIDDTRLEELGPQLQSYYTGDFSRVYAEQNPDMPLDTTQLLEPLDPDSIALQHAYISNNSNPLGSKHLLNESEHGTQYDRLHSRIHPIVRDYLEKFGYYDIFLVDAETGDIVYSVFKELDFTTSLLDGPYAETNFGECFRLARKLPKGQFAIVDFEQYTPSYEAPASFIASPIYDGSELIGVAMFQMPVDRIVGIFSNREGLGETGETVVVGSEHRMRSNSHLDSEFHNLVQSFKDPERGSINTADVDRALQGETGVMKITDYRGIETISAYGPIDFLGLRWALAAKIDQSEVASSITDSAKSTESNIWLVTIVSLLGGALISSLLGWTISRWFSKSLLEVNGIAESVAAASRQLAKATADLSSGAQDQADSLKRTAASLEEMTSTIQQNADNAQQANEQSLGSRDVAERGGLITQRAVDGMSEINQSSRKIAAIISTIDEIAFQTNLLALNASIEAARAGAQGRGFAVVAGEVRNLAQRSARAANEITELIDNSVSKVETGSVLVTQSGTTLNEIVSSVKRVTDIISEIAVASRQQAGGIEQVNLSVNSMERVIQANVTQTESLTSTAQTLASQARQLQRVVDQFDLKKHPSQAPQAEEQQLQESPS</sequence>
<dbReference type="SMART" id="SM00283">
    <property type="entry name" value="MA"/>
    <property type="match status" value="1"/>
</dbReference>
<dbReference type="Gene3D" id="1.10.287.950">
    <property type="entry name" value="Methyl-accepting chemotaxis protein"/>
    <property type="match status" value="1"/>
</dbReference>